<dbReference type="PANTHER" id="PTHR47602">
    <property type="entry name" value="F-BOX PROTEIN SKIP22"/>
    <property type="match status" value="1"/>
</dbReference>
<dbReference type="AlphaFoldDB" id="A0AAV6K758"/>
<dbReference type="SMART" id="SM00256">
    <property type="entry name" value="FBOX"/>
    <property type="match status" value="1"/>
</dbReference>
<evidence type="ECO:0000313" key="3">
    <source>
        <dbReference type="EMBL" id="KAG5548280.1"/>
    </source>
</evidence>
<dbReference type="EMBL" id="JACTNZ010000005">
    <property type="protein sequence ID" value="KAG5548280.1"/>
    <property type="molecule type" value="Genomic_DNA"/>
</dbReference>
<dbReference type="InterPro" id="IPR004332">
    <property type="entry name" value="Transposase_MuDR"/>
</dbReference>
<dbReference type="InterPro" id="IPR001810">
    <property type="entry name" value="F-box_dom"/>
</dbReference>
<sequence length="777" mass="86738">MISVFGVLPDRDRCTKLFLEVEMDSSILLLCKYRSYSLVVKVAEGYQFENLIGSISNKWNGLVSMRLLYYVCDHLNILLENDDDFRNMMDLATAYGARCVEVSVEDGNCTVSSRFEIGESSHSNGNGGVTSSSHSEIVEDPLEKFCPHHETKRLSADWAYLISHIGQEFRGGVKDFWLSLCKYAIEVGFKFKYLKNDQSRVTTECAFKADGCKCSLCLNRSSPNLHEAMKLRLRSLESQETLKIEVPNPCSLHHLKEVLTQRISSSSSYATPASLHLSLNRKHELLGPSPQDSLQSLGITSGDLIFFTLNPNAFSHETLIPESNSNNANEPISTQTVNPQPNSQDERTLDKNLGFGTHKEETLVSNTHMEQTLVLNTHMEESLNSEYVNADTQELSTGKEETLDLDLGKGENKPRGDEILGLDGQMEEDPGVYETENMEVDDGGAISEGGKSFSVPCFLRKVFSKEVGEGGGGDHKLLVIAVHAVLLESGFVGFDSVLGMKFEGFHIPGEWPSSALTMALWYTLPQIDDQGSGVEMVILKFRRLGKYVNVYGSLANNGSGLYRVCLDEDRLVFLLNVMWANCNSVDDPSRKDSLSQLYPEREVFEFWRSVKDRLALPLLIDLCEKAGLAPPPSFMRLPTDLKLKIMECLPGADVAKVGCVCSELHYLSLNDDIWKQKFVEQFGNVEGSRGGTDWKDKFTTSWEIQKRRKIASSLRLPSLIGGPHFFGPRYIRDPHPLTFRAPRIIGGDYDIGPVFPPGRSVLSPSRRNVIPRGNLRL</sequence>
<organism evidence="3 4">
    <name type="scientific">Rhododendron griersonianum</name>
    <dbReference type="NCBI Taxonomy" id="479676"/>
    <lineage>
        <taxon>Eukaryota</taxon>
        <taxon>Viridiplantae</taxon>
        <taxon>Streptophyta</taxon>
        <taxon>Embryophyta</taxon>
        <taxon>Tracheophyta</taxon>
        <taxon>Spermatophyta</taxon>
        <taxon>Magnoliopsida</taxon>
        <taxon>eudicotyledons</taxon>
        <taxon>Gunneridae</taxon>
        <taxon>Pentapetalae</taxon>
        <taxon>asterids</taxon>
        <taxon>Ericales</taxon>
        <taxon>Ericaceae</taxon>
        <taxon>Ericoideae</taxon>
        <taxon>Rhodoreae</taxon>
        <taxon>Rhododendron</taxon>
    </lineage>
</organism>
<dbReference type="Pfam" id="PF03108">
    <property type="entry name" value="DBD_Tnp_Mut"/>
    <property type="match status" value="1"/>
</dbReference>
<dbReference type="Gene3D" id="1.20.1280.50">
    <property type="match status" value="1"/>
</dbReference>
<dbReference type="PROSITE" id="PS50181">
    <property type="entry name" value="FBOX"/>
    <property type="match status" value="1"/>
</dbReference>
<dbReference type="CDD" id="cd22165">
    <property type="entry name" value="F-box_AtSKIP22-like"/>
    <property type="match status" value="1"/>
</dbReference>
<proteinExistence type="predicted"/>
<evidence type="ECO:0000259" key="2">
    <source>
        <dbReference type="PROSITE" id="PS50181"/>
    </source>
</evidence>
<dbReference type="Proteomes" id="UP000823749">
    <property type="component" value="Chromosome 5"/>
</dbReference>
<name>A0AAV6K758_9ERIC</name>
<evidence type="ECO:0000256" key="1">
    <source>
        <dbReference type="SAM" id="MobiDB-lite"/>
    </source>
</evidence>
<dbReference type="Pfam" id="PF12937">
    <property type="entry name" value="F-box-like"/>
    <property type="match status" value="1"/>
</dbReference>
<accession>A0AAV6K758</accession>
<evidence type="ECO:0000313" key="4">
    <source>
        <dbReference type="Proteomes" id="UP000823749"/>
    </source>
</evidence>
<dbReference type="SUPFAM" id="SSF81383">
    <property type="entry name" value="F-box domain"/>
    <property type="match status" value="1"/>
</dbReference>
<feature type="domain" description="F-box" evidence="2">
    <location>
        <begin position="631"/>
        <end position="677"/>
    </location>
</feature>
<dbReference type="InterPro" id="IPR036047">
    <property type="entry name" value="F-box-like_dom_sf"/>
</dbReference>
<dbReference type="PANTHER" id="PTHR47602:SF2">
    <property type="entry name" value="F-BOX PROTEIN SKIP22"/>
    <property type="match status" value="1"/>
</dbReference>
<dbReference type="Gene3D" id="3.40.1000.30">
    <property type="match status" value="1"/>
</dbReference>
<feature type="compositionally biased region" description="Polar residues" evidence="1">
    <location>
        <begin position="322"/>
        <end position="343"/>
    </location>
</feature>
<protein>
    <recommendedName>
        <fullName evidence="2">F-box domain-containing protein</fullName>
    </recommendedName>
</protein>
<keyword evidence="4" id="KW-1185">Reference proteome</keyword>
<feature type="compositionally biased region" description="Basic and acidic residues" evidence="1">
    <location>
        <begin position="405"/>
        <end position="418"/>
    </location>
</feature>
<feature type="region of interest" description="Disordered" evidence="1">
    <location>
        <begin position="405"/>
        <end position="424"/>
    </location>
</feature>
<reference evidence="3" key="1">
    <citation type="submission" date="2020-08" db="EMBL/GenBank/DDBJ databases">
        <title>Plant Genome Project.</title>
        <authorList>
            <person name="Zhang R.-G."/>
        </authorList>
    </citation>
    <scope>NUCLEOTIDE SEQUENCE</scope>
    <source>
        <strain evidence="3">WSP0</strain>
        <tissue evidence="3">Leaf</tissue>
    </source>
</reference>
<comment type="caution">
    <text evidence="3">The sequence shown here is derived from an EMBL/GenBank/DDBJ whole genome shotgun (WGS) entry which is preliminary data.</text>
</comment>
<gene>
    <name evidence="3" type="ORF">RHGRI_013845</name>
</gene>
<feature type="region of interest" description="Disordered" evidence="1">
    <location>
        <begin position="322"/>
        <end position="346"/>
    </location>
</feature>